<evidence type="ECO:0000256" key="1">
    <source>
        <dbReference type="ARBA" id="ARBA00004123"/>
    </source>
</evidence>
<accession>A0A1Y1X991</accession>
<dbReference type="OrthoDB" id="1306014at2759"/>
<dbReference type="PROSITE" id="PS00028">
    <property type="entry name" value="ZINC_FINGER_C2H2_1"/>
    <property type="match status" value="1"/>
</dbReference>
<keyword evidence="2" id="KW-0479">Metal-binding</keyword>
<gene>
    <name evidence="10" type="ORF">BCR32DRAFT_292744</name>
</gene>
<reference evidence="10 11" key="2">
    <citation type="submission" date="2016-08" db="EMBL/GenBank/DDBJ databases">
        <title>Pervasive Adenine N6-methylation of Active Genes in Fungi.</title>
        <authorList>
            <consortium name="DOE Joint Genome Institute"/>
            <person name="Mondo S.J."/>
            <person name="Dannebaum R.O."/>
            <person name="Kuo R.C."/>
            <person name="Labutti K."/>
            <person name="Haridas S."/>
            <person name="Kuo A."/>
            <person name="Salamov A."/>
            <person name="Ahrendt S.R."/>
            <person name="Lipzen A."/>
            <person name="Sullivan W."/>
            <person name="Andreopoulos W.B."/>
            <person name="Clum A."/>
            <person name="Lindquist E."/>
            <person name="Daum C."/>
            <person name="Ramamoorthy G.K."/>
            <person name="Gryganskyi A."/>
            <person name="Culley D."/>
            <person name="Magnuson J.K."/>
            <person name="James T.Y."/>
            <person name="O'Malley M.A."/>
            <person name="Stajich J.E."/>
            <person name="Spatafora J.W."/>
            <person name="Visel A."/>
            <person name="Grigoriev I.V."/>
        </authorList>
    </citation>
    <scope>NUCLEOTIDE SEQUENCE [LARGE SCALE GENOMIC DNA]</scope>
    <source>
        <strain evidence="10 11">S4</strain>
    </source>
</reference>
<organism evidence="10 11">
    <name type="scientific">Anaeromyces robustus</name>
    <dbReference type="NCBI Taxonomy" id="1754192"/>
    <lineage>
        <taxon>Eukaryota</taxon>
        <taxon>Fungi</taxon>
        <taxon>Fungi incertae sedis</taxon>
        <taxon>Chytridiomycota</taxon>
        <taxon>Chytridiomycota incertae sedis</taxon>
        <taxon>Neocallimastigomycetes</taxon>
        <taxon>Neocallimastigales</taxon>
        <taxon>Neocallimastigaceae</taxon>
        <taxon>Anaeromyces</taxon>
    </lineage>
</organism>
<dbReference type="GO" id="GO:0008270">
    <property type="term" value="F:zinc ion binding"/>
    <property type="evidence" value="ECO:0007669"/>
    <property type="project" value="UniProtKB-KW"/>
</dbReference>
<feature type="domain" description="C2H2-type" evidence="8">
    <location>
        <begin position="36"/>
        <end position="64"/>
    </location>
</feature>
<dbReference type="InterPro" id="IPR003656">
    <property type="entry name" value="Znf_BED"/>
</dbReference>
<sequence length="493" mass="53472">MAKKKKRAQIKPWCWYCERDFDDEKILIQHQKARHFKCTICHKKLSSTRGMVIHASQVHNEEVTKVPNSIRGHDSTEIEVYGMDGIPPEDYQAHIDKVSGAGSAKKRHLDGQQSQEATTTAVLNYNNPSAVLPTTQPTTQPIIPQVQPQGPTTLYSTVSLVNPMNPLPGRPNTVYTAPPPVMPPRYPVVPPNNMYRPPVTTPYFRPQMGFQNGNVPRPNMNRPYIPNWQKGNTMNINGPPPSLPGFPTTNPIGGVPSGLNNMGVRPPPPMNGIPPPNLNLAPGLNPALKPNLNDNINPNIPGFNPNTNPTATSSLNNNLNMIGNIPPKLPTSNLPTATNIITPTVQSIRPTTTTTTTTTATATSATTTTVAAATGSAGTSTIEESKKVPTSSLLSSPLKPENTTLTNSTTLPKKETINNKLDSTLNKTVSSTTTTTTTPDNIDPSISLNSGINTTIQVISNNKISEFILVYSDNDISVEEKRANHIKYKYNPK</sequence>
<evidence type="ECO:0000313" key="10">
    <source>
        <dbReference type="EMBL" id="ORX82299.1"/>
    </source>
</evidence>
<dbReference type="GO" id="GO:0005634">
    <property type="term" value="C:nucleus"/>
    <property type="evidence" value="ECO:0007669"/>
    <property type="project" value="UniProtKB-SubCell"/>
</dbReference>
<keyword evidence="11" id="KW-1185">Reference proteome</keyword>
<proteinExistence type="predicted"/>
<comment type="caution">
    <text evidence="10">The sequence shown here is derived from an EMBL/GenBank/DDBJ whole genome shotgun (WGS) entry which is preliminary data.</text>
</comment>
<protein>
    <recommendedName>
        <fullName evidence="12">BED-type domain-containing protein</fullName>
    </recommendedName>
</protein>
<evidence type="ECO:0000256" key="7">
    <source>
        <dbReference type="SAM" id="MobiDB-lite"/>
    </source>
</evidence>
<dbReference type="PROSITE" id="PS50808">
    <property type="entry name" value="ZF_BED"/>
    <property type="match status" value="1"/>
</dbReference>
<comment type="subcellular location">
    <subcellularLocation>
        <location evidence="1">Nucleus</location>
    </subcellularLocation>
</comment>
<dbReference type="AlphaFoldDB" id="A0A1Y1X991"/>
<dbReference type="PANTHER" id="PTHR23215:SF0">
    <property type="entry name" value="BUB3-INTERACTING AND GLEBS MOTIF-CONTAINING PROTEIN ZNF207"/>
    <property type="match status" value="1"/>
</dbReference>
<dbReference type="InterPro" id="IPR013087">
    <property type="entry name" value="Znf_C2H2_type"/>
</dbReference>
<feature type="compositionally biased region" description="Low complexity" evidence="7">
    <location>
        <begin position="133"/>
        <end position="149"/>
    </location>
</feature>
<dbReference type="SMART" id="SM00355">
    <property type="entry name" value="ZnF_C2H2"/>
    <property type="match status" value="2"/>
</dbReference>
<dbReference type="PANTHER" id="PTHR23215">
    <property type="entry name" value="ZINC FINGER PROTEIN 207"/>
    <property type="match status" value="1"/>
</dbReference>
<evidence type="ECO:0000256" key="6">
    <source>
        <dbReference type="PROSITE-ProRule" id="PRU00042"/>
    </source>
</evidence>
<keyword evidence="5" id="KW-0539">Nucleus</keyword>
<evidence type="ECO:0000259" key="9">
    <source>
        <dbReference type="PROSITE" id="PS50808"/>
    </source>
</evidence>
<evidence type="ECO:0000256" key="3">
    <source>
        <dbReference type="ARBA" id="ARBA00022771"/>
    </source>
</evidence>
<keyword evidence="3 6" id="KW-0863">Zinc-finger</keyword>
<evidence type="ECO:0000259" key="8">
    <source>
        <dbReference type="PROSITE" id="PS50157"/>
    </source>
</evidence>
<evidence type="ECO:0000256" key="4">
    <source>
        <dbReference type="ARBA" id="ARBA00022833"/>
    </source>
</evidence>
<dbReference type="CDD" id="cd20908">
    <property type="entry name" value="SUF4-like"/>
    <property type="match status" value="1"/>
</dbReference>
<evidence type="ECO:0000256" key="2">
    <source>
        <dbReference type="ARBA" id="ARBA00022723"/>
    </source>
</evidence>
<dbReference type="Proteomes" id="UP000193944">
    <property type="component" value="Unassembled WGS sequence"/>
</dbReference>
<reference evidence="10 11" key="1">
    <citation type="submission" date="2016-08" db="EMBL/GenBank/DDBJ databases">
        <title>A Parts List for Fungal Cellulosomes Revealed by Comparative Genomics.</title>
        <authorList>
            <consortium name="DOE Joint Genome Institute"/>
            <person name="Haitjema C.H."/>
            <person name="Gilmore S.P."/>
            <person name="Henske J.K."/>
            <person name="Solomon K.V."/>
            <person name="De Groot R."/>
            <person name="Kuo A."/>
            <person name="Mondo S.J."/>
            <person name="Salamov A.A."/>
            <person name="Labutti K."/>
            <person name="Zhao Z."/>
            <person name="Chiniquy J."/>
            <person name="Barry K."/>
            <person name="Brewer H.M."/>
            <person name="Purvine S.O."/>
            <person name="Wright A.T."/>
            <person name="Boxma B."/>
            <person name="Van Alen T."/>
            <person name="Hackstein J.H."/>
            <person name="Baker S.E."/>
            <person name="Grigoriev I.V."/>
            <person name="O'Malley M.A."/>
        </authorList>
    </citation>
    <scope>NUCLEOTIDE SEQUENCE [LARGE SCALE GENOMIC DNA]</scope>
    <source>
        <strain evidence="10 11">S4</strain>
    </source>
</reference>
<dbReference type="GO" id="GO:0003677">
    <property type="term" value="F:DNA binding"/>
    <property type="evidence" value="ECO:0007669"/>
    <property type="project" value="InterPro"/>
</dbReference>
<dbReference type="EMBL" id="MCFG01000098">
    <property type="protein sequence ID" value="ORX82299.1"/>
    <property type="molecule type" value="Genomic_DNA"/>
</dbReference>
<dbReference type="PROSITE" id="PS50157">
    <property type="entry name" value="ZINC_FINGER_C2H2_2"/>
    <property type="match status" value="1"/>
</dbReference>
<feature type="region of interest" description="Disordered" evidence="7">
    <location>
        <begin position="376"/>
        <end position="396"/>
    </location>
</feature>
<dbReference type="STRING" id="1754192.A0A1Y1X991"/>
<evidence type="ECO:0000313" key="11">
    <source>
        <dbReference type="Proteomes" id="UP000193944"/>
    </source>
</evidence>
<feature type="region of interest" description="Disordered" evidence="7">
    <location>
        <begin position="128"/>
        <end position="149"/>
    </location>
</feature>
<keyword evidence="4" id="KW-0862">Zinc</keyword>
<evidence type="ECO:0000256" key="5">
    <source>
        <dbReference type="ARBA" id="ARBA00023242"/>
    </source>
</evidence>
<evidence type="ECO:0008006" key="12">
    <source>
        <dbReference type="Google" id="ProtNLM"/>
    </source>
</evidence>
<name>A0A1Y1X991_9FUNG</name>
<feature type="domain" description="BED-type" evidence="9">
    <location>
        <begin position="7"/>
        <end position="66"/>
    </location>
</feature>